<dbReference type="Proteomes" id="UP001153365">
    <property type="component" value="Unassembled WGS sequence"/>
</dbReference>
<gene>
    <name evidence="2" type="ORF">PPACK8108_LOCUS13742</name>
</gene>
<keyword evidence="3" id="KW-1185">Reference proteome</keyword>
<dbReference type="EMBL" id="CALTRL010003444">
    <property type="protein sequence ID" value="CAH7681168.1"/>
    <property type="molecule type" value="Genomic_DNA"/>
</dbReference>
<dbReference type="AlphaFoldDB" id="A0AAV0B7L6"/>
<organism evidence="2 3">
    <name type="scientific">Phakopsora pachyrhizi</name>
    <name type="common">Asian soybean rust disease fungus</name>
    <dbReference type="NCBI Taxonomy" id="170000"/>
    <lineage>
        <taxon>Eukaryota</taxon>
        <taxon>Fungi</taxon>
        <taxon>Dikarya</taxon>
        <taxon>Basidiomycota</taxon>
        <taxon>Pucciniomycotina</taxon>
        <taxon>Pucciniomycetes</taxon>
        <taxon>Pucciniales</taxon>
        <taxon>Phakopsoraceae</taxon>
        <taxon>Phakopsora</taxon>
    </lineage>
</organism>
<proteinExistence type="predicted"/>
<comment type="caution">
    <text evidence="2">The sequence shown here is derived from an EMBL/GenBank/DDBJ whole genome shotgun (WGS) entry which is preliminary data.</text>
</comment>
<feature type="region of interest" description="Disordered" evidence="1">
    <location>
        <begin position="1"/>
        <end position="42"/>
    </location>
</feature>
<reference evidence="2" key="1">
    <citation type="submission" date="2022-06" db="EMBL/GenBank/DDBJ databases">
        <authorList>
            <consortium name="SYNGENTA / RWTH Aachen University"/>
        </authorList>
    </citation>
    <scope>NUCLEOTIDE SEQUENCE</scope>
</reference>
<evidence type="ECO:0000313" key="2">
    <source>
        <dbReference type="EMBL" id="CAH7681168.1"/>
    </source>
</evidence>
<evidence type="ECO:0000313" key="3">
    <source>
        <dbReference type="Proteomes" id="UP001153365"/>
    </source>
</evidence>
<protein>
    <submittedName>
        <fullName evidence="2">Uncharacterized protein</fullName>
    </submittedName>
</protein>
<evidence type="ECO:0000256" key="1">
    <source>
        <dbReference type="SAM" id="MobiDB-lite"/>
    </source>
</evidence>
<name>A0AAV0B7L6_PHAPC</name>
<sequence>MGASEVNNCEIMESNFSATKRQQEQRRMQQQSTSNSDQTGGMRMKILGKMWEKLKNSEDIEFGEEEINKDYFE</sequence>
<accession>A0AAV0B7L6</accession>